<evidence type="ECO:0000259" key="3">
    <source>
        <dbReference type="Pfam" id="PF14690"/>
    </source>
</evidence>
<reference evidence="4 5" key="1">
    <citation type="submission" date="2019-07" db="EMBL/GenBank/DDBJ databases">
        <title>The pathways for chlorine oxyanion respiration interact through the shared metabolite chlorate.</title>
        <authorList>
            <person name="Barnum T.P."/>
            <person name="Cheng Y."/>
            <person name="Hill K.A."/>
            <person name="Lucas L.N."/>
            <person name="Carlson H.K."/>
            <person name="Coates J.D."/>
        </authorList>
    </citation>
    <scope>NUCLEOTIDE SEQUENCE [LARGE SCALE GENOMIC DNA]</scope>
    <source>
        <strain evidence="4 5">SFB-3</strain>
    </source>
</reference>
<dbReference type="InterPro" id="IPR032877">
    <property type="entry name" value="Transposase_HTH"/>
</dbReference>
<dbReference type="Pfam" id="PF13542">
    <property type="entry name" value="HTH_Tnp_ISL3"/>
    <property type="match status" value="1"/>
</dbReference>
<dbReference type="NCBIfam" id="NF033550">
    <property type="entry name" value="transpos_ISL3"/>
    <property type="match status" value="1"/>
</dbReference>
<dbReference type="AlphaFoldDB" id="A0A557QSM2"/>
<keyword evidence="5" id="KW-1185">Reference proteome</keyword>
<feature type="domain" description="Transposase IS204/IS1001/IS1096/IS1165 helix-turn-helix" evidence="2">
    <location>
        <begin position="95"/>
        <end position="142"/>
    </location>
</feature>
<organism evidence="4 5">
    <name type="scientific">Denitromonas halophila</name>
    <dbReference type="NCBI Taxonomy" id="1629404"/>
    <lineage>
        <taxon>Bacteria</taxon>
        <taxon>Pseudomonadati</taxon>
        <taxon>Pseudomonadota</taxon>
        <taxon>Betaproteobacteria</taxon>
        <taxon>Rhodocyclales</taxon>
        <taxon>Zoogloeaceae</taxon>
        <taxon>Denitromonas</taxon>
    </lineage>
</organism>
<sequence length="464" mass="53979">MLDPVGSAVPVNILNLPGLDVVDFRETDTEYHVRATPKAISRLCPSCGPASRVVVHQQKTLFVRDLPSHGRAVAIHLDVPRLKCHDCVRTFTAVVPEVDADRQMTERLVKWIGRQSLEYPFTEIAKQVGIDEKTVRAIFGEYVAELEKQYQRDTPVILGLDEIYLSRPRGVITNIGDRCLVDMLENRYKKTIVEFLKSLPNPERIQAASTDMYRPYREAIQEVLPHVVHVVDKYHIIRMGNEALEAVRRRMKDTISGKLNLALKRERKLLTMRQHELSDEQWLAVSGWLNNFPQLKVAYELKERYFRIWDCESPDEAAAEYLRWQEAIPPELAKPFRAITTAWRTWRKQILAYFEHPITNAFTESFNAKIRKAYQEGNGYSFEVLRAKVLFTDVMQRKARRVEQVKVKRRPRFDELEGARMYFNLGRMTPEEPQYDVRNVVKEVTLGTDLSTLLAEIDHWPTRC</sequence>
<evidence type="ECO:0000313" key="4">
    <source>
        <dbReference type="EMBL" id="TVO55914.1"/>
    </source>
</evidence>
<dbReference type="OrthoDB" id="46712at2"/>
<dbReference type="InterPro" id="IPR029261">
    <property type="entry name" value="Transposase_Znf"/>
</dbReference>
<dbReference type="InterPro" id="IPR047951">
    <property type="entry name" value="Transpos_ISL3"/>
</dbReference>
<dbReference type="InterPro" id="IPR002560">
    <property type="entry name" value="Transposase_DDE"/>
</dbReference>
<evidence type="ECO:0000259" key="2">
    <source>
        <dbReference type="Pfam" id="PF13542"/>
    </source>
</evidence>
<dbReference type="Proteomes" id="UP000319502">
    <property type="component" value="Unassembled WGS sequence"/>
</dbReference>
<dbReference type="Pfam" id="PF14690">
    <property type="entry name" value="Zn_ribbon_ISL3"/>
    <property type="match status" value="1"/>
</dbReference>
<comment type="caution">
    <text evidence="4">The sequence shown here is derived from an EMBL/GenBank/DDBJ whole genome shotgun (WGS) entry which is preliminary data.</text>
</comment>
<evidence type="ECO:0000313" key="5">
    <source>
        <dbReference type="Proteomes" id="UP000319502"/>
    </source>
</evidence>
<protein>
    <submittedName>
        <fullName evidence="4">ISL3 family transposase</fullName>
    </submittedName>
</protein>
<feature type="domain" description="Transposase IS204/IS1001/IS1096/IS1165 zinc-finger" evidence="3">
    <location>
        <begin position="43"/>
        <end position="87"/>
    </location>
</feature>
<evidence type="ECO:0000259" key="1">
    <source>
        <dbReference type="Pfam" id="PF01610"/>
    </source>
</evidence>
<dbReference type="EMBL" id="VMNK01000010">
    <property type="protein sequence ID" value="TVO55914.1"/>
    <property type="molecule type" value="Genomic_DNA"/>
</dbReference>
<proteinExistence type="predicted"/>
<dbReference type="PANTHER" id="PTHR33498:SF1">
    <property type="entry name" value="TRANSPOSASE FOR INSERTION SEQUENCE ELEMENT IS1557"/>
    <property type="match status" value="1"/>
</dbReference>
<dbReference type="PANTHER" id="PTHR33498">
    <property type="entry name" value="TRANSPOSASE FOR INSERTION SEQUENCE ELEMENT IS1557"/>
    <property type="match status" value="1"/>
</dbReference>
<dbReference type="Pfam" id="PF01610">
    <property type="entry name" value="DDE_Tnp_ISL3"/>
    <property type="match status" value="1"/>
</dbReference>
<accession>A0A557QSM2</accession>
<feature type="domain" description="Transposase IS204/IS1001/IS1096/IS1165 DDE" evidence="1">
    <location>
        <begin position="158"/>
        <end position="388"/>
    </location>
</feature>
<name>A0A557QSM2_9RHOO</name>
<gene>
    <name evidence="4" type="ORF">FHP91_11925</name>
</gene>